<dbReference type="GO" id="GO:0097063">
    <property type="term" value="F:cadmium ion sensor activity"/>
    <property type="evidence" value="ECO:0007669"/>
    <property type="project" value="TreeGrafter"/>
</dbReference>
<dbReference type="InterPro" id="IPR011991">
    <property type="entry name" value="ArsR-like_HTH"/>
</dbReference>
<dbReference type="Gene3D" id="1.10.10.10">
    <property type="entry name" value="Winged helix-like DNA-binding domain superfamily/Winged helix DNA-binding domain"/>
    <property type="match status" value="1"/>
</dbReference>
<dbReference type="PANTHER" id="PTHR39168:SF1">
    <property type="entry name" value="TRANSCRIPTIONAL REGULATORY PROTEIN"/>
    <property type="match status" value="1"/>
</dbReference>
<dbReference type="eggNOG" id="COG0640">
    <property type="taxonomic scope" value="Bacteria"/>
</dbReference>
<evidence type="ECO:0000259" key="1">
    <source>
        <dbReference type="PROSITE" id="PS50987"/>
    </source>
</evidence>
<dbReference type="Proteomes" id="UP000002007">
    <property type="component" value="Chromosome"/>
</dbReference>
<dbReference type="EMBL" id="CP000910">
    <property type="protein sequence ID" value="ABY22788.1"/>
    <property type="molecule type" value="Genomic_DNA"/>
</dbReference>
<dbReference type="AlphaFoldDB" id="A9WP13"/>
<organism evidence="2 3">
    <name type="scientific">Renibacterium salmoninarum (strain ATCC 33209 / DSM 20767 / JCM 11484 / NBRC 15589 / NCIMB 2235)</name>
    <dbReference type="NCBI Taxonomy" id="288705"/>
    <lineage>
        <taxon>Bacteria</taxon>
        <taxon>Bacillati</taxon>
        <taxon>Actinomycetota</taxon>
        <taxon>Actinomycetes</taxon>
        <taxon>Micrococcales</taxon>
        <taxon>Micrococcaceae</taxon>
        <taxon>Renibacterium</taxon>
    </lineage>
</organism>
<dbReference type="InterPro" id="IPR001845">
    <property type="entry name" value="HTH_ArsR_DNA-bd_dom"/>
</dbReference>
<dbReference type="GO" id="GO:0032791">
    <property type="term" value="F:lead ion binding"/>
    <property type="evidence" value="ECO:0007669"/>
    <property type="project" value="TreeGrafter"/>
</dbReference>
<reference evidence="3" key="1">
    <citation type="journal article" date="2008" name="J. Bacteriol.">
        <title>Genome sequence of the fish pathogen Renibacterium salmoninarum suggests reductive evolution away from an environmental Arthrobacter ancestor.</title>
        <authorList>
            <person name="Wiens G.D."/>
            <person name="Rockey D.D."/>
            <person name="Wu Z."/>
            <person name="Chang J."/>
            <person name="Levy R."/>
            <person name="Crane S."/>
            <person name="Chen D.S."/>
            <person name="Capri G.R."/>
            <person name="Burnett J.R."/>
            <person name="Sudheesh P.S."/>
            <person name="Schipma M.J."/>
            <person name="Burd H."/>
            <person name="Bhattacharyya A."/>
            <person name="Rhodes L.D."/>
            <person name="Kaul R."/>
            <person name="Strom M.S."/>
        </authorList>
    </citation>
    <scope>NUCLEOTIDE SEQUENCE [LARGE SCALE GENOMIC DNA]</scope>
    <source>
        <strain evidence="3">ATCC 33209 / DSM 20767 / JCM 11484 / NBRC 15589 / NCIMB 2235</strain>
    </source>
</reference>
<dbReference type="PROSITE" id="PS50987">
    <property type="entry name" value="HTH_ARSR_2"/>
    <property type="match status" value="1"/>
</dbReference>
<dbReference type="GO" id="GO:0003700">
    <property type="term" value="F:DNA-binding transcription factor activity"/>
    <property type="evidence" value="ECO:0007669"/>
    <property type="project" value="InterPro"/>
</dbReference>
<dbReference type="KEGG" id="rsa:RSal33209_1050"/>
<dbReference type="Pfam" id="PF12840">
    <property type="entry name" value="HTH_20"/>
    <property type="match status" value="1"/>
</dbReference>
<dbReference type="InterPro" id="IPR052543">
    <property type="entry name" value="HTH_Metal-responsive_Reg"/>
</dbReference>
<name>A9WP13_RENSM</name>
<dbReference type="CDD" id="cd00090">
    <property type="entry name" value="HTH_ARSR"/>
    <property type="match status" value="1"/>
</dbReference>
<feature type="domain" description="HTH arsR-type" evidence="1">
    <location>
        <begin position="1"/>
        <end position="94"/>
    </location>
</feature>
<dbReference type="PRINTS" id="PR00778">
    <property type="entry name" value="HTHARSR"/>
</dbReference>
<dbReference type="SMART" id="SM00418">
    <property type="entry name" value="HTH_ARSR"/>
    <property type="match status" value="1"/>
</dbReference>
<keyword evidence="3" id="KW-1185">Reference proteome</keyword>
<evidence type="ECO:0000313" key="3">
    <source>
        <dbReference type="Proteomes" id="UP000002007"/>
    </source>
</evidence>
<dbReference type="PANTHER" id="PTHR39168">
    <property type="entry name" value="TRANSCRIPTIONAL REGULATOR-RELATED"/>
    <property type="match status" value="1"/>
</dbReference>
<dbReference type="GO" id="GO:0003677">
    <property type="term" value="F:DNA binding"/>
    <property type="evidence" value="ECO:0007669"/>
    <property type="project" value="TreeGrafter"/>
</dbReference>
<dbReference type="GO" id="GO:0010288">
    <property type="term" value="P:response to lead ion"/>
    <property type="evidence" value="ECO:0007669"/>
    <property type="project" value="TreeGrafter"/>
</dbReference>
<dbReference type="SUPFAM" id="SSF46785">
    <property type="entry name" value="Winged helix' DNA-binding domain"/>
    <property type="match status" value="1"/>
</dbReference>
<dbReference type="InterPro" id="IPR036388">
    <property type="entry name" value="WH-like_DNA-bd_sf"/>
</dbReference>
<sequence length="246" mass="27055">MTGEADLSRVGELFADRTRSRMLMALASGKELPASVLASEAGVTRSTASSHLKKLSDGGLLAVAVHGRNRYYRLADQQVAEVIEKLLELAPAEPITSLRAETKAAKLRLARTCYDHFAGKLGVAVMESILRHGFLQGGDGRYRFESAREDRPASPGRDIDYQITSAGADFFATLGVQLTNSGRPLVRYCIDWTEQRHHVAGQLGRGIFDRFLAENWIVRRNTGRALQVTDSGVKALKQHFDVVWSG</sequence>
<evidence type="ECO:0000313" key="2">
    <source>
        <dbReference type="EMBL" id="ABY22788.1"/>
    </source>
</evidence>
<dbReference type="RefSeq" id="WP_012244479.1">
    <property type="nucleotide sequence ID" value="NC_010168.1"/>
</dbReference>
<gene>
    <name evidence="2" type="ordered locus">RSal33209_1050</name>
</gene>
<accession>A9WP13</accession>
<dbReference type="GO" id="GO:0046686">
    <property type="term" value="P:response to cadmium ion"/>
    <property type="evidence" value="ECO:0007669"/>
    <property type="project" value="TreeGrafter"/>
</dbReference>
<protein>
    <submittedName>
        <fullName evidence="2">Transcriptional regulator, ArsR family</fullName>
    </submittedName>
</protein>
<dbReference type="InterPro" id="IPR036390">
    <property type="entry name" value="WH_DNA-bd_sf"/>
</dbReference>
<proteinExistence type="predicted"/>
<dbReference type="NCBIfam" id="NF033788">
    <property type="entry name" value="HTH_metalloreg"/>
    <property type="match status" value="1"/>
</dbReference>
<dbReference type="HOGENOM" id="CLU_077964_0_1_11"/>
<dbReference type="STRING" id="288705.RSal33209_1050"/>